<evidence type="ECO:0000313" key="2">
    <source>
        <dbReference type="Proteomes" id="UP001177021"/>
    </source>
</evidence>
<gene>
    <name evidence="1" type="ORF">MILVUS5_LOCUS10507</name>
</gene>
<evidence type="ECO:0000313" key="1">
    <source>
        <dbReference type="EMBL" id="CAJ2640706.1"/>
    </source>
</evidence>
<name>A0ACB0J924_TRIPR</name>
<dbReference type="EMBL" id="CASHSV030000024">
    <property type="protein sequence ID" value="CAJ2640706.1"/>
    <property type="molecule type" value="Genomic_DNA"/>
</dbReference>
<reference evidence="1" key="1">
    <citation type="submission" date="2023-10" db="EMBL/GenBank/DDBJ databases">
        <authorList>
            <person name="Rodriguez Cubillos JULIANA M."/>
            <person name="De Vega J."/>
        </authorList>
    </citation>
    <scope>NUCLEOTIDE SEQUENCE</scope>
</reference>
<protein>
    <submittedName>
        <fullName evidence="1">Uncharacterized protein</fullName>
    </submittedName>
</protein>
<organism evidence="1 2">
    <name type="scientific">Trifolium pratense</name>
    <name type="common">Red clover</name>
    <dbReference type="NCBI Taxonomy" id="57577"/>
    <lineage>
        <taxon>Eukaryota</taxon>
        <taxon>Viridiplantae</taxon>
        <taxon>Streptophyta</taxon>
        <taxon>Embryophyta</taxon>
        <taxon>Tracheophyta</taxon>
        <taxon>Spermatophyta</taxon>
        <taxon>Magnoliopsida</taxon>
        <taxon>eudicotyledons</taxon>
        <taxon>Gunneridae</taxon>
        <taxon>Pentapetalae</taxon>
        <taxon>rosids</taxon>
        <taxon>fabids</taxon>
        <taxon>Fabales</taxon>
        <taxon>Fabaceae</taxon>
        <taxon>Papilionoideae</taxon>
        <taxon>50 kb inversion clade</taxon>
        <taxon>NPAAA clade</taxon>
        <taxon>Hologalegina</taxon>
        <taxon>IRL clade</taxon>
        <taxon>Trifolieae</taxon>
        <taxon>Trifolium</taxon>
    </lineage>
</organism>
<keyword evidence="2" id="KW-1185">Reference proteome</keyword>
<comment type="caution">
    <text evidence="1">The sequence shown here is derived from an EMBL/GenBank/DDBJ whole genome shotgun (WGS) entry which is preliminary data.</text>
</comment>
<accession>A0ACB0J924</accession>
<proteinExistence type="predicted"/>
<dbReference type="Proteomes" id="UP001177021">
    <property type="component" value="Unassembled WGS sequence"/>
</dbReference>
<sequence>MNFLALYNDIISFQFYCVGSDDSSQSSQPATRPNDDDDDIMCHYSKKAGHKDDPNTEIESYFKEDRVPYNTLVDLDNLGWWKANSTKYPILASIARELLAIPATTVASESAFSTGGRVVSDYRTCLTPKMVEALVCTQDWLKGASLSLFSHEDIDEIHRLEQEITSPGSGIATANIDDMKL</sequence>